<sequence length="246" mass="28347">MAGHSKWANIKHLKAEKDEYKAVLFAKILRQIRLAIQEGDSVDPALNSMLRSEIDKAVKQNVPFDTIQNTLRRFQNNKMQFTKHRLGIQYKKNVFVICIINTNNFSGFKMDATAMIKKSGGIFVDVTHIFEDFGWIRARLAEVVLYPKSQTFEEKVFEDAIEFGAEDVKVVDCSSRTVNFKCDPTYLTALCKRLQINGYTVEKSEHIFYAHDPVKLTSELHDAYQVFLKKLQILPGVENIYDNVKE</sequence>
<evidence type="ECO:0000313" key="5">
    <source>
        <dbReference type="EMBL" id="EDW86695.1"/>
    </source>
</evidence>
<evidence type="ECO:0000256" key="1">
    <source>
        <dbReference type="ARBA" id="ARBA00004173"/>
    </source>
</evidence>
<dbReference type="InterPro" id="IPR048300">
    <property type="entry name" value="TACO1_YebC-like_2nd/3rd_dom"/>
</dbReference>
<proteinExistence type="inferred from homology"/>
<dbReference type="OrthoDB" id="2017544at2759"/>
<evidence type="ECO:0000259" key="3">
    <source>
        <dbReference type="Pfam" id="PF01709"/>
    </source>
</evidence>
<dbReference type="PANTHER" id="PTHR12532:SF0">
    <property type="entry name" value="TRANSLATIONAL ACTIVATOR OF CYTOCHROME C OXIDASE 1"/>
    <property type="match status" value="1"/>
</dbReference>
<dbReference type="InterPro" id="IPR049083">
    <property type="entry name" value="TACO1_YebC_N"/>
</dbReference>
<dbReference type="Gene3D" id="1.10.10.200">
    <property type="match status" value="1"/>
</dbReference>
<dbReference type="PhylomeDB" id="B4NQQ6"/>
<dbReference type="Pfam" id="PF01709">
    <property type="entry name" value="Transcrip_reg"/>
    <property type="match status" value="1"/>
</dbReference>
<dbReference type="InterPro" id="IPR017856">
    <property type="entry name" value="Integrase-like_N"/>
</dbReference>
<dbReference type="SUPFAM" id="SSF75625">
    <property type="entry name" value="YebC-like"/>
    <property type="match status" value="1"/>
</dbReference>
<dbReference type="Proteomes" id="UP000007798">
    <property type="component" value="Unassembled WGS sequence"/>
</dbReference>
<feature type="domain" description="TACO1/YebC-like second and third" evidence="3">
    <location>
        <begin position="90"/>
        <end position="244"/>
    </location>
</feature>
<dbReference type="InParanoid" id="B4NQQ6"/>
<dbReference type="Gene3D" id="3.30.70.980">
    <property type="match status" value="2"/>
</dbReference>
<dbReference type="GO" id="GO:0005739">
    <property type="term" value="C:mitochondrion"/>
    <property type="evidence" value="ECO:0007669"/>
    <property type="project" value="UniProtKB-SubCell"/>
</dbReference>
<dbReference type="OMA" id="AQWKVKH"/>
<dbReference type="InterPro" id="IPR026564">
    <property type="entry name" value="Transcrip_reg_TACO1-like_dom3"/>
</dbReference>
<comment type="similarity">
    <text evidence="2">Belongs to the TACO1 family.</text>
</comment>
<feature type="domain" description="TACO1/YebC-like N-terminal" evidence="4">
    <location>
        <begin position="5"/>
        <end position="76"/>
    </location>
</feature>
<organism evidence="5 6">
    <name type="scientific">Drosophila willistoni</name>
    <name type="common">Fruit fly</name>
    <dbReference type="NCBI Taxonomy" id="7260"/>
    <lineage>
        <taxon>Eukaryota</taxon>
        <taxon>Metazoa</taxon>
        <taxon>Ecdysozoa</taxon>
        <taxon>Arthropoda</taxon>
        <taxon>Hexapoda</taxon>
        <taxon>Insecta</taxon>
        <taxon>Pterygota</taxon>
        <taxon>Neoptera</taxon>
        <taxon>Endopterygota</taxon>
        <taxon>Diptera</taxon>
        <taxon>Brachycera</taxon>
        <taxon>Muscomorpha</taxon>
        <taxon>Ephydroidea</taxon>
        <taxon>Drosophilidae</taxon>
        <taxon>Drosophila</taxon>
        <taxon>Sophophora</taxon>
    </lineage>
</organism>
<protein>
    <submittedName>
        <fullName evidence="5">Uncharacterized protein</fullName>
    </submittedName>
</protein>
<dbReference type="FunFam" id="1.10.10.200:FF:000002">
    <property type="entry name" value="Probable transcriptional regulatory protein CLM62_37755"/>
    <property type="match status" value="1"/>
</dbReference>
<dbReference type="FunCoup" id="B4NQQ6">
    <property type="interactions" value="559"/>
</dbReference>
<dbReference type="KEGG" id="dwi:6653340"/>
<dbReference type="AlphaFoldDB" id="B4NQQ6"/>
<dbReference type="eggNOG" id="KOG2972">
    <property type="taxonomic scope" value="Eukaryota"/>
</dbReference>
<dbReference type="InterPro" id="IPR029072">
    <property type="entry name" value="YebC-like"/>
</dbReference>
<keyword evidence="6" id="KW-1185">Reference proteome</keyword>
<name>B4NQQ6_DROWI</name>
<accession>B4NQQ6</accession>
<dbReference type="PANTHER" id="PTHR12532">
    <property type="entry name" value="TRANSLATIONAL ACTIVATOR OF CYTOCHROME C OXIDASE 1"/>
    <property type="match status" value="1"/>
</dbReference>
<dbReference type="InterPro" id="IPR002876">
    <property type="entry name" value="Transcrip_reg_TACO1-like"/>
</dbReference>
<dbReference type="EMBL" id="CH964295">
    <property type="protein sequence ID" value="EDW86695.1"/>
    <property type="molecule type" value="Genomic_DNA"/>
</dbReference>
<evidence type="ECO:0000313" key="6">
    <source>
        <dbReference type="Proteomes" id="UP000007798"/>
    </source>
</evidence>
<gene>
    <name evidence="5" type="primary">Dwil\GK23563</name>
    <name evidence="5" type="ORF">Dwil_GK23563</name>
</gene>
<comment type="subcellular location">
    <subcellularLocation>
        <location evidence="1">Mitochondrion</location>
    </subcellularLocation>
</comment>
<evidence type="ECO:0000259" key="4">
    <source>
        <dbReference type="Pfam" id="PF20772"/>
    </source>
</evidence>
<dbReference type="STRING" id="7260.B4NQQ6"/>
<dbReference type="Pfam" id="PF20772">
    <property type="entry name" value="TACO1_YebC_N"/>
    <property type="match status" value="1"/>
</dbReference>
<reference evidence="5 6" key="1">
    <citation type="journal article" date="2007" name="Nature">
        <title>Evolution of genes and genomes on the Drosophila phylogeny.</title>
        <authorList>
            <consortium name="Drosophila 12 Genomes Consortium"/>
            <person name="Clark A.G."/>
            <person name="Eisen M.B."/>
            <person name="Smith D.R."/>
            <person name="Bergman C.M."/>
            <person name="Oliver B."/>
            <person name="Markow T.A."/>
            <person name="Kaufman T.C."/>
            <person name="Kellis M."/>
            <person name="Gelbart W."/>
            <person name="Iyer V.N."/>
            <person name="Pollard D.A."/>
            <person name="Sackton T.B."/>
            <person name="Larracuente A.M."/>
            <person name="Singh N.D."/>
            <person name="Abad J.P."/>
            <person name="Abt D.N."/>
            <person name="Adryan B."/>
            <person name="Aguade M."/>
            <person name="Akashi H."/>
            <person name="Anderson W.W."/>
            <person name="Aquadro C.F."/>
            <person name="Ardell D.H."/>
            <person name="Arguello R."/>
            <person name="Artieri C.G."/>
            <person name="Barbash D.A."/>
            <person name="Barker D."/>
            <person name="Barsanti P."/>
            <person name="Batterham P."/>
            <person name="Batzoglou S."/>
            <person name="Begun D."/>
            <person name="Bhutkar A."/>
            <person name="Blanco E."/>
            <person name="Bosak S.A."/>
            <person name="Bradley R.K."/>
            <person name="Brand A.D."/>
            <person name="Brent M.R."/>
            <person name="Brooks A.N."/>
            <person name="Brown R.H."/>
            <person name="Butlin R.K."/>
            <person name="Caggese C."/>
            <person name="Calvi B.R."/>
            <person name="Bernardo de Carvalho A."/>
            <person name="Caspi A."/>
            <person name="Castrezana S."/>
            <person name="Celniker S.E."/>
            <person name="Chang J.L."/>
            <person name="Chapple C."/>
            <person name="Chatterji S."/>
            <person name="Chinwalla A."/>
            <person name="Civetta A."/>
            <person name="Clifton S.W."/>
            <person name="Comeron J.M."/>
            <person name="Costello J.C."/>
            <person name="Coyne J.A."/>
            <person name="Daub J."/>
            <person name="David R.G."/>
            <person name="Delcher A.L."/>
            <person name="Delehaunty K."/>
            <person name="Do C.B."/>
            <person name="Ebling H."/>
            <person name="Edwards K."/>
            <person name="Eickbush T."/>
            <person name="Evans J.D."/>
            <person name="Filipski A."/>
            <person name="Findeiss S."/>
            <person name="Freyhult E."/>
            <person name="Fulton L."/>
            <person name="Fulton R."/>
            <person name="Garcia A.C."/>
            <person name="Gardiner A."/>
            <person name="Garfield D.A."/>
            <person name="Garvin B.E."/>
            <person name="Gibson G."/>
            <person name="Gilbert D."/>
            <person name="Gnerre S."/>
            <person name="Godfrey J."/>
            <person name="Good R."/>
            <person name="Gotea V."/>
            <person name="Gravely B."/>
            <person name="Greenberg A.J."/>
            <person name="Griffiths-Jones S."/>
            <person name="Gross S."/>
            <person name="Guigo R."/>
            <person name="Gustafson E.A."/>
            <person name="Haerty W."/>
            <person name="Hahn M.W."/>
            <person name="Halligan D.L."/>
            <person name="Halpern A.L."/>
            <person name="Halter G.M."/>
            <person name="Han M.V."/>
            <person name="Heger A."/>
            <person name="Hillier L."/>
            <person name="Hinrichs A.S."/>
            <person name="Holmes I."/>
            <person name="Hoskins R.A."/>
            <person name="Hubisz M.J."/>
            <person name="Hultmark D."/>
            <person name="Huntley M.A."/>
            <person name="Jaffe D.B."/>
            <person name="Jagadeeshan S."/>
            <person name="Jeck W.R."/>
            <person name="Johnson J."/>
            <person name="Jones C.D."/>
            <person name="Jordan W.C."/>
            <person name="Karpen G.H."/>
            <person name="Kataoka E."/>
            <person name="Keightley P.D."/>
            <person name="Kheradpour P."/>
            <person name="Kirkness E.F."/>
            <person name="Koerich L.B."/>
            <person name="Kristiansen K."/>
            <person name="Kudrna D."/>
            <person name="Kulathinal R.J."/>
            <person name="Kumar S."/>
            <person name="Kwok R."/>
            <person name="Lander E."/>
            <person name="Langley C.H."/>
            <person name="Lapoint R."/>
            <person name="Lazzaro B.P."/>
            <person name="Lee S.J."/>
            <person name="Levesque L."/>
            <person name="Li R."/>
            <person name="Lin C.F."/>
            <person name="Lin M.F."/>
            <person name="Lindblad-Toh K."/>
            <person name="Llopart A."/>
            <person name="Long M."/>
            <person name="Low L."/>
            <person name="Lozovsky E."/>
            <person name="Lu J."/>
            <person name="Luo M."/>
            <person name="Machado C.A."/>
            <person name="Makalowski W."/>
            <person name="Marzo M."/>
            <person name="Matsuda M."/>
            <person name="Matzkin L."/>
            <person name="McAllister B."/>
            <person name="McBride C.S."/>
            <person name="McKernan B."/>
            <person name="McKernan K."/>
            <person name="Mendez-Lago M."/>
            <person name="Minx P."/>
            <person name="Mollenhauer M.U."/>
            <person name="Montooth K."/>
            <person name="Mount S.M."/>
            <person name="Mu X."/>
            <person name="Myers E."/>
            <person name="Negre B."/>
            <person name="Newfeld S."/>
            <person name="Nielsen R."/>
            <person name="Noor M.A."/>
            <person name="O'Grady P."/>
            <person name="Pachter L."/>
            <person name="Papaceit M."/>
            <person name="Parisi M.J."/>
            <person name="Parisi M."/>
            <person name="Parts L."/>
            <person name="Pedersen J.S."/>
            <person name="Pesole G."/>
            <person name="Phillippy A.M."/>
            <person name="Ponting C.P."/>
            <person name="Pop M."/>
            <person name="Porcelli D."/>
            <person name="Powell J.R."/>
            <person name="Prohaska S."/>
            <person name="Pruitt K."/>
            <person name="Puig M."/>
            <person name="Quesneville H."/>
            <person name="Ram K.R."/>
            <person name="Rand D."/>
            <person name="Rasmussen M.D."/>
            <person name="Reed L.K."/>
            <person name="Reenan R."/>
            <person name="Reily A."/>
            <person name="Remington K.A."/>
            <person name="Rieger T.T."/>
            <person name="Ritchie M.G."/>
            <person name="Robin C."/>
            <person name="Rogers Y.H."/>
            <person name="Rohde C."/>
            <person name="Rozas J."/>
            <person name="Rubenfield M.J."/>
            <person name="Ruiz A."/>
            <person name="Russo S."/>
            <person name="Salzberg S.L."/>
            <person name="Sanchez-Gracia A."/>
            <person name="Saranga D.J."/>
            <person name="Sato H."/>
            <person name="Schaeffer S.W."/>
            <person name="Schatz M.C."/>
            <person name="Schlenke T."/>
            <person name="Schwartz R."/>
            <person name="Segarra C."/>
            <person name="Singh R.S."/>
            <person name="Sirot L."/>
            <person name="Sirota M."/>
            <person name="Sisneros N.B."/>
            <person name="Smith C.D."/>
            <person name="Smith T.F."/>
            <person name="Spieth J."/>
            <person name="Stage D.E."/>
            <person name="Stark A."/>
            <person name="Stephan W."/>
            <person name="Strausberg R.L."/>
            <person name="Strempel S."/>
            <person name="Sturgill D."/>
            <person name="Sutton G."/>
            <person name="Sutton G.G."/>
            <person name="Tao W."/>
            <person name="Teichmann S."/>
            <person name="Tobari Y.N."/>
            <person name="Tomimura Y."/>
            <person name="Tsolas J.M."/>
            <person name="Valente V.L."/>
            <person name="Venter E."/>
            <person name="Venter J.C."/>
            <person name="Vicario S."/>
            <person name="Vieira F.G."/>
            <person name="Vilella A.J."/>
            <person name="Villasante A."/>
            <person name="Walenz B."/>
            <person name="Wang J."/>
            <person name="Wasserman M."/>
            <person name="Watts T."/>
            <person name="Wilson D."/>
            <person name="Wilson R.K."/>
            <person name="Wing R.A."/>
            <person name="Wolfner M.F."/>
            <person name="Wong A."/>
            <person name="Wong G.K."/>
            <person name="Wu C.I."/>
            <person name="Wu G."/>
            <person name="Yamamoto D."/>
            <person name="Yang H.P."/>
            <person name="Yang S.P."/>
            <person name="Yorke J.A."/>
            <person name="Yoshida K."/>
            <person name="Zdobnov E."/>
            <person name="Zhang P."/>
            <person name="Zhang Y."/>
            <person name="Zimin A.V."/>
            <person name="Baldwin J."/>
            <person name="Abdouelleil A."/>
            <person name="Abdulkadir J."/>
            <person name="Abebe A."/>
            <person name="Abera B."/>
            <person name="Abreu J."/>
            <person name="Acer S.C."/>
            <person name="Aftuck L."/>
            <person name="Alexander A."/>
            <person name="An P."/>
            <person name="Anderson E."/>
            <person name="Anderson S."/>
            <person name="Arachi H."/>
            <person name="Azer M."/>
            <person name="Bachantsang P."/>
            <person name="Barry A."/>
            <person name="Bayul T."/>
            <person name="Berlin A."/>
            <person name="Bessette D."/>
            <person name="Bloom T."/>
            <person name="Blye J."/>
            <person name="Boguslavskiy L."/>
            <person name="Bonnet C."/>
            <person name="Boukhgalter B."/>
            <person name="Bourzgui I."/>
            <person name="Brown A."/>
            <person name="Cahill P."/>
            <person name="Channer S."/>
            <person name="Cheshatsang Y."/>
            <person name="Chuda L."/>
            <person name="Citroen M."/>
            <person name="Collymore A."/>
            <person name="Cooke P."/>
            <person name="Costello M."/>
            <person name="D'Aco K."/>
            <person name="Daza R."/>
            <person name="De Haan G."/>
            <person name="DeGray S."/>
            <person name="DeMaso C."/>
            <person name="Dhargay N."/>
            <person name="Dooley K."/>
            <person name="Dooley E."/>
            <person name="Doricent M."/>
            <person name="Dorje P."/>
            <person name="Dorjee K."/>
            <person name="Dupes A."/>
            <person name="Elong R."/>
            <person name="Falk J."/>
            <person name="Farina A."/>
            <person name="Faro S."/>
            <person name="Ferguson D."/>
            <person name="Fisher S."/>
            <person name="Foley C.D."/>
            <person name="Franke A."/>
            <person name="Friedrich D."/>
            <person name="Gadbois L."/>
            <person name="Gearin G."/>
            <person name="Gearin C.R."/>
            <person name="Giannoukos G."/>
            <person name="Goode T."/>
            <person name="Graham J."/>
            <person name="Grandbois E."/>
            <person name="Grewal S."/>
            <person name="Gyaltsen K."/>
            <person name="Hafez N."/>
            <person name="Hagos B."/>
            <person name="Hall J."/>
            <person name="Henson C."/>
            <person name="Hollinger A."/>
            <person name="Honan T."/>
            <person name="Huard M.D."/>
            <person name="Hughes L."/>
            <person name="Hurhula B."/>
            <person name="Husby M.E."/>
            <person name="Kamat A."/>
            <person name="Kanga B."/>
            <person name="Kashin S."/>
            <person name="Khazanovich D."/>
            <person name="Kisner P."/>
            <person name="Lance K."/>
            <person name="Lara M."/>
            <person name="Lee W."/>
            <person name="Lennon N."/>
            <person name="Letendre F."/>
            <person name="LeVine R."/>
            <person name="Lipovsky A."/>
            <person name="Liu X."/>
            <person name="Liu J."/>
            <person name="Liu S."/>
            <person name="Lokyitsang T."/>
            <person name="Lokyitsang Y."/>
            <person name="Lubonja R."/>
            <person name="Lui A."/>
            <person name="MacDonald P."/>
            <person name="Magnisalis V."/>
            <person name="Maru K."/>
            <person name="Matthews C."/>
            <person name="McCusker W."/>
            <person name="McDonough S."/>
            <person name="Mehta T."/>
            <person name="Meldrim J."/>
            <person name="Meneus L."/>
            <person name="Mihai O."/>
            <person name="Mihalev A."/>
            <person name="Mihova T."/>
            <person name="Mittelman R."/>
            <person name="Mlenga V."/>
            <person name="Montmayeur A."/>
            <person name="Mulrain L."/>
            <person name="Navidi A."/>
            <person name="Naylor J."/>
            <person name="Negash T."/>
            <person name="Nguyen T."/>
            <person name="Nguyen N."/>
            <person name="Nicol R."/>
            <person name="Norbu C."/>
            <person name="Norbu N."/>
            <person name="Novod N."/>
            <person name="O'Neill B."/>
            <person name="Osman S."/>
            <person name="Markiewicz E."/>
            <person name="Oyono O.L."/>
            <person name="Patti C."/>
            <person name="Phunkhang P."/>
            <person name="Pierre F."/>
            <person name="Priest M."/>
            <person name="Raghuraman S."/>
            <person name="Rege F."/>
            <person name="Reyes R."/>
            <person name="Rise C."/>
            <person name="Rogov P."/>
            <person name="Ross K."/>
            <person name="Ryan E."/>
            <person name="Settipalli S."/>
            <person name="Shea T."/>
            <person name="Sherpa N."/>
            <person name="Shi L."/>
            <person name="Shih D."/>
            <person name="Sparrow T."/>
            <person name="Spaulding J."/>
            <person name="Stalker J."/>
            <person name="Stange-Thomann N."/>
            <person name="Stavropoulos S."/>
            <person name="Stone C."/>
            <person name="Strader C."/>
            <person name="Tesfaye S."/>
            <person name="Thomson T."/>
            <person name="Thoulutsang Y."/>
            <person name="Thoulutsang D."/>
            <person name="Topham K."/>
            <person name="Topping I."/>
            <person name="Tsamla T."/>
            <person name="Vassiliev H."/>
            <person name="Vo A."/>
            <person name="Wangchuk T."/>
            <person name="Wangdi T."/>
            <person name="Weiand M."/>
            <person name="Wilkinson J."/>
            <person name="Wilson A."/>
            <person name="Yadav S."/>
            <person name="Young G."/>
            <person name="Yu Q."/>
            <person name="Zembek L."/>
            <person name="Zhong D."/>
            <person name="Zimmer A."/>
            <person name="Zwirko Z."/>
            <person name="Jaffe D.B."/>
            <person name="Alvarez P."/>
            <person name="Brockman W."/>
            <person name="Butler J."/>
            <person name="Chin C."/>
            <person name="Gnerre S."/>
            <person name="Grabherr M."/>
            <person name="Kleber M."/>
            <person name="Mauceli E."/>
            <person name="MacCallum I."/>
        </authorList>
    </citation>
    <scope>NUCLEOTIDE SEQUENCE [LARGE SCALE GENOMIC DNA]</scope>
    <source>
        <strain evidence="6">Tucson 14030-0811.24</strain>
    </source>
</reference>
<dbReference type="HOGENOM" id="CLU_062974_3_0_1"/>
<evidence type="ECO:0000256" key="2">
    <source>
        <dbReference type="ARBA" id="ARBA00008724"/>
    </source>
</evidence>